<accession>A0AAV4Y6A6</accession>
<comment type="caution">
    <text evidence="2">The sequence shown here is derived from an EMBL/GenBank/DDBJ whole genome shotgun (WGS) entry which is preliminary data.</text>
</comment>
<gene>
    <name evidence="2" type="ORF">CEXT_574901</name>
</gene>
<dbReference type="AlphaFoldDB" id="A0AAV4Y6A6"/>
<feature type="compositionally biased region" description="Polar residues" evidence="1">
    <location>
        <begin position="49"/>
        <end position="70"/>
    </location>
</feature>
<feature type="region of interest" description="Disordered" evidence="1">
    <location>
        <begin position="32"/>
        <end position="70"/>
    </location>
</feature>
<evidence type="ECO:0000313" key="2">
    <source>
        <dbReference type="EMBL" id="GIZ02550.1"/>
    </source>
</evidence>
<sequence length="70" mass="7307">MGIAGKEPNGSLLSIFTRRTLALACAHLTGQSSPTFTSAHPPKPKLKTSLCNTGRGQYLSFGQSGKSTPC</sequence>
<dbReference type="Proteomes" id="UP001054945">
    <property type="component" value="Unassembled WGS sequence"/>
</dbReference>
<keyword evidence="3" id="KW-1185">Reference proteome</keyword>
<protein>
    <submittedName>
        <fullName evidence="2">Uncharacterized protein</fullName>
    </submittedName>
</protein>
<organism evidence="2 3">
    <name type="scientific">Caerostris extrusa</name>
    <name type="common">Bark spider</name>
    <name type="synonym">Caerostris bankana</name>
    <dbReference type="NCBI Taxonomy" id="172846"/>
    <lineage>
        <taxon>Eukaryota</taxon>
        <taxon>Metazoa</taxon>
        <taxon>Ecdysozoa</taxon>
        <taxon>Arthropoda</taxon>
        <taxon>Chelicerata</taxon>
        <taxon>Arachnida</taxon>
        <taxon>Araneae</taxon>
        <taxon>Araneomorphae</taxon>
        <taxon>Entelegynae</taxon>
        <taxon>Araneoidea</taxon>
        <taxon>Araneidae</taxon>
        <taxon>Caerostris</taxon>
    </lineage>
</organism>
<proteinExistence type="predicted"/>
<reference evidence="2 3" key="1">
    <citation type="submission" date="2021-06" db="EMBL/GenBank/DDBJ databases">
        <title>Caerostris extrusa draft genome.</title>
        <authorList>
            <person name="Kono N."/>
            <person name="Arakawa K."/>
        </authorList>
    </citation>
    <scope>NUCLEOTIDE SEQUENCE [LARGE SCALE GENOMIC DNA]</scope>
</reference>
<evidence type="ECO:0000256" key="1">
    <source>
        <dbReference type="SAM" id="MobiDB-lite"/>
    </source>
</evidence>
<name>A0AAV4Y6A6_CAEEX</name>
<dbReference type="EMBL" id="BPLR01018824">
    <property type="protein sequence ID" value="GIZ02550.1"/>
    <property type="molecule type" value="Genomic_DNA"/>
</dbReference>
<evidence type="ECO:0000313" key="3">
    <source>
        <dbReference type="Proteomes" id="UP001054945"/>
    </source>
</evidence>